<dbReference type="PANTHER" id="PTHR19325:SF575">
    <property type="entry name" value="LOCOMOTION-RELATED PROTEIN HIKARU GENKI"/>
    <property type="match status" value="1"/>
</dbReference>
<dbReference type="OrthoDB" id="6127264at2759"/>
<dbReference type="VEuPathDB" id="CryptoDB:Vbra_6342"/>
<evidence type="ECO:0000256" key="2">
    <source>
        <dbReference type="ARBA" id="ARBA00022737"/>
    </source>
</evidence>
<keyword evidence="3" id="KW-1015">Disulfide bond</keyword>
<evidence type="ECO:0000256" key="1">
    <source>
        <dbReference type="ARBA" id="ARBA00022659"/>
    </source>
</evidence>
<dbReference type="SUPFAM" id="SSF57535">
    <property type="entry name" value="Complement control module/SCR domain"/>
    <property type="match status" value="2"/>
</dbReference>
<dbReference type="InParanoid" id="A0A0G4GRN5"/>
<feature type="domain" description="Sushi" evidence="6">
    <location>
        <begin position="47"/>
        <end position="109"/>
    </location>
</feature>
<keyword evidence="5" id="KW-1133">Transmembrane helix</keyword>
<keyword evidence="5" id="KW-0812">Transmembrane</keyword>
<dbReference type="STRING" id="1169540.A0A0G4GRN5"/>
<feature type="transmembrane region" description="Helical" evidence="5">
    <location>
        <begin position="7"/>
        <end position="26"/>
    </location>
</feature>
<dbReference type="Proteomes" id="UP000041254">
    <property type="component" value="Unassembled WGS sequence"/>
</dbReference>
<evidence type="ECO:0000313" key="8">
    <source>
        <dbReference type="Proteomes" id="UP000041254"/>
    </source>
</evidence>
<dbReference type="InterPro" id="IPR035976">
    <property type="entry name" value="Sushi/SCR/CCP_sf"/>
</dbReference>
<protein>
    <recommendedName>
        <fullName evidence="6">Sushi domain-containing protein</fullName>
    </recommendedName>
</protein>
<keyword evidence="5" id="KW-0472">Membrane</keyword>
<evidence type="ECO:0000259" key="6">
    <source>
        <dbReference type="PROSITE" id="PS50923"/>
    </source>
</evidence>
<dbReference type="SMART" id="SM00032">
    <property type="entry name" value="CCP"/>
    <property type="match status" value="2"/>
</dbReference>
<dbReference type="CDD" id="cd00033">
    <property type="entry name" value="CCP"/>
    <property type="match status" value="2"/>
</dbReference>
<keyword evidence="1" id="KW-0768">Sushi</keyword>
<organism evidence="7 8">
    <name type="scientific">Vitrella brassicaformis (strain CCMP3155)</name>
    <dbReference type="NCBI Taxonomy" id="1169540"/>
    <lineage>
        <taxon>Eukaryota</taxon>
        <taxon>Sar</taxon>
        <taxon>Alveolata</taxon>
        <taxon>Colpodellida</taxon>
        <taxon>Vitrellaceae</taxon>
        <taxon>Vitrella</taxon>
    </lineage>
</organism>
<dbReference type="EMBL" id="CDMY01000779">
    <property type="protein sequence ID" value="CEM33221.1"/>
    <property type="molecule type" value="Genomic_DNA"/>
</dbReference>
<dbReference type="PANTHER" id="PTHR19325">
    <property type="entry name" value="COMPLEMENT COMPONENT-RELATED SUSHI DOMAIN-CONTAINING"/>
    <property type="match status" value="1"/>
</dbReference>
<dbReference type="AlphaFoldDB" id="A0A0G4GRN5"/>
<dbReference type="PROSITE" id="PS50923">
    <property type="entry name" value="SUSHI"/>
    <property type="match status" value="2"/>
</dbReference>
<accession>A0A0G4GRN5</accession>
<proteinExistence type="predicted"/>
<dbReference type="Gene3D" id="2.10.70.10">
    <property type="entry name" value="Complement Module, domain 1"/>
    <property type="match status" value="2"/>
</dbReference>
<keyword evidence="8" id="KW-1185">Reference proteome</keyword>
<keyword evidence="4" id="KW-0325">Glycoprotein</keyword>
<evidence type="ECO:0000313" key="7">
    <source>
        <dbReference type="EMBL" id="CEM33221.1"/>
    </source>
</evidence>
<reference evidence="7 8" key="1">
    <citation type="submission" date="2014-11" db="EMBL/GenBank/DDBJ databases">
        <authorList>
            <person name="Zhu J."/>
            <person name="Qi W."/>
            <person name="Song R."/>
        </authorList>
    </citation>
    <scope>NUCLEOTIDE SEQUENCE [LARGE SCALE GENOMIC DNA]</scope>
</reference>
<dbReference type="InterPro" id="IPR050350">
    <property type="entry name" value="Compl-Cell_Adhes-Reg"/>
</dbReference>
<gene>
    <name evidence="7" type="ORF">Vbra_6342</name>
</gene>
<dbReference type="InterPro" id="IPR000436">
    <property type="entry name" value="Sushi_SCR_CCP_dom"/>
</dbReference>
<dbReference type="Pfam" id="PF00084">
    <property type="entry name" value="Sushi"/>
    <property type="match status" value="2"/>
</dbReference>
<name>A0A0G4GRN5_VITBC</name>
<feature type="domain" description="Sushi" evidence="6">
    <location>
        <begin position="110"/>
        <end position="191"/>
    </location>
</feature>
<keyword evidence="2" id="KW-0677">Repeat</keyword>
<evidence type="ECO:0000256" key="4">
    <source>
        <dbReference type="ARBA" id="ARBA00023180"/>
    </source>
</evidence>
<sequence>MDVERSAVFIAALRAFIVMFGTYHAAHYDLLSVWGEGKGDDAASPQPGCFEPPLPPHAHYNGMALQGDKDAPGSVLAYRCEEGYLLKGVAEIRCMGEDKWSDKPPECVPVTCEAPPVLLNTKASLLNSTVTGEWVPVPDEGGLPPSSAFSYTVGMQVAYECVQGYRSDHPITAVCTKEGIFEYDEKEECVPISCPQPEPLAAATTSLYKKANSTFLPTPDKPATTSLYDKANSTLLPTPDKPATTSLYDKVNSTFLPTPDKPATTSLYDKANSTFLPTPDKPATTSLYDHQPDTPVGPAVYEGAHDRQVTLRRRLRECARRQGLTVSLRCRQLVSRGIDDAHVSATPQPVIEVDLMDDLTAERDTVAEGRDSCIMPSPSRTIVLVWLLCARKPRRRRRVGGGRVVALRRTKSSPALLMRPQQQREGGGRFLWQDIIEGAAQIQEAVVAGVVAVVPQVVYVPAHPVHPAVLLPQPVAAMPPAPAPPAVMPPVVVVVRPPQLPLPAREHAKKMAAYKQLVAAGWCRFAAYWAA</sequence>
<evidence type="ECO:0000256" key="3">
    <source>
        <dbReference type="ARBA" id="ARBA00023157"/>
    </source>
</evidence>
<evidence type="ECO:0000256" key="5">
    <source>
        <dbReference type="SAM" id="Phobius"/>
    </source>
</evidence>